<proteinExistence type="predicted"/>
<reference evidence="3" key="1">
    <citation type="submission" date="2022-11" db="UniProtKB">
        <authorList>
            <consortium name="WormBaseParasite"/>
        </authorList>
    </citation>
    <scope>IDENTIFICATION</scope>
</reference>
<evidence type="ECO:0000313" key="3">
    <source>
        <dbReference type="WBParaSite" id="PDA_v2.g29965.t1"/>
    </source>
</evidence>
<dbReference type="Pfam" id="PF10316">
    <property type="entry name" value="7TM_GPCR_Srbc"/>
    <property type="match status" value="1"/>
</dbReference>
<dbReference type="Proteomes" id="UP000887578">
    <property type="component" value="Unplaced"/>
</dbReference>
<feature type="transmembrane region" description="Helical" evidence="1">
    <location>
        <begin position="27"/>
        <end position="44"/>
    </location>
</feature>
<keyword evidence="1" id="KW-1133">Transmembrane helix</keyword>
<evidence type="ECO:0000313" key="2">
    <source>
        <dbReference type="Proteomes" id="UP000887578"/>
    </source>
</evidence>
<keyword evidence="2" id="KW-1185">Reference proteome</keyword>
<evidence type="ECO:0000256" key="1">
    <source>
        <dbReference type="SAM" id="Phobius"/>
    </source>
</evidence>
<dbReference type="InterPro" id="IPR019420">
    <property type="entry name" value="7TM_GPCR_serpentine_rcpt_Srbc"/>
</dbReference>
<feature type="transmembrane region" description="Helical" evidence="1">
    <location>
        <begin position="113"/>
        <end position="134"/>
    </location>
</feature>
<keyword evidence="1" id="KW-0472">Membrane</keyword>
<name>A0A914QRE4_9BILA</name>
<keyword evidence="1" id="KW-0812">Transmembrane</keyword>
<feature type="transmembrane region" description="Helical" evidence="1">
    <location>
        <begin position="80"/>
        <end position="101"/>
    </location>
</feature>
<protein>
    <submittedName>
        <fullName evidence="3">Vomeronasal type-1 receptor</fullName>
    </submittedName>
</protein>
<dbReference type="AlphaFoldDB" id="A0A914QRE4"/>
<dbReference type="WBParaSite" id="PDA_v2.g29965.t1">
    <property type="protein sequence ID" value="PDA_v2.g29965.t1"/>
    <property type="gene ID" value="PDA_v2.g29965"/>
</dbReference>
<accession>A0A914QRE4</accession>
<organism evidence="2 3">
    <name type="scientific">Panagrolaimus davidi</name>
    <dbReference type="NCBI Taxonomy" id="227884"/>
    <lineage>
        <taxon>Eukaryota</taxon>
        <taxon>Metazoa</taxon>
        <taxon>Ecdysozoa</taxon>
        <taxon>Nematoda</taxon>
        <taxon>Chromadorea</taxon>
        <taxon>Rhabditida</taxon>
        <taxon>Tylenchina</taxon>
        <taxon>Panagrolaimomorpha</taxon>
        <taxon>Panagrolaimoidea</taxon>
        <taxon>Panagrolaimidae</taxon>
        <taxon>Panagrolaimus</taxon>
    </lineage>
</organism>
<sequence length="186" mass="20861">MGIFLCINRCLTITFPVTYGKLLRKTLGYFTAITLLTIYGLVLWQNKSFELIPEDRPTTCYYRGCLVGSRTATTYTQQKLAISVIDIIAGIILFVLIRCNFTGANISNKSKRLNATALLIVVSSTLFDFCPSLFYRFVPLNLEKPLSWYIGPYLITLGSFGVTLCAGIYAKAFKSVNKNRIVQHLS</sequence>
<feature type="transmembrane region" description="Helical" evidence="1">
    <location>
        <begin position="146"/>
        <end position="170"/>
    </location>
</feature>